<keyword evidence="1" id="KW-0812">Transmembrane</keyword>
<feature type="domain" description="FecR protein" evidence="2">
    <location>
        <begin position="109"/>
        <end position="193"/>
    </location>
</feature>
<dbReference type="STRING" id="1236989.JCM15548_14606"/>
<organism evidence="4 5">
    <name type="scientific">Geofilum rubicundum JCM 15548</name>
    <dbReference type="NCBI Taxonomy" id="1236989"/>
    <lineage>
        <taxon>Bacteria</taxon>
        <taxon>Pseudomonadati</taxon>
        <taxon>Bacteroidota</taxon>
        <taxon>Bacteroidia</taxon>
        <taxon>Marinilabiliales</taxon>
        <taxon>Marinilabiliaceae</taxon>
        <taxon>Geofilum</taxon>
    </lineage>
</organism>
<dbReference type="RefSeq" id="WP_062128792.1">
    <property type="nucleotide sequence ID" value="NZ_BAZW01000094.1"/>
</dbReference>
<dbReference type="GO" id="GO:0016989">
    <property type="term" value="F:sigma factor antagonist activity"/>
    <property type="evidence" value="ECO:0007669"/>
    <property type="project" value="TreeGrafter"/>
</dbReference>
<feature type="domain" description="Protein FecR C-terminal" evidence="3">
    <location>
        <begin position="235"/>
        <end position="300"/>
    </location>
</feature>
<gene>
    <name evidence="4" type="ORF">JCM15548_14606</name>
</gene>
<evidence type="ECO:0000256" key="1">
    <source>
        <dbReference type="SAM" id="Phobius"/>
    </source>
</evidence>
<dbReference type="Gene3D" id="2.60.120.1440">
    <property type="match status" value="1"/>
</dbReference>
<feature type="transmembrane region" description="Helical" evidence="1">
    <location>
        <begin position="75"/>
        <end position="94"/>
    </location>
</feature>
<dbReference type="InterPro" id="IPR032508">
    <property type="entry name" value="FecR_C"/>
</dbReference>
<dbReference type="InterPro" id="IPR006860">
    <property type="entry name" value="FecR"/>
</dbReference>
<proteinExistence type="predicted"/>
<dbReference type="PANTHER" id="PTHR30273">
    <property type="entry name" value="PERIPLASMIC SIGNAL SENSOR AND SIGMA FACTOR ACTIVATOR FECR-RELATED"/>
    <property type="match status" value="1"/>
</dbReference>
<reference evidence="4 5" key="1">
    <citation type="journal article" date="2015" name="Microbes Environ.">
        <title>Distribution and evolution of nitrogen fixation genes in the phylum bacteroidetes.</title>
        <authorList>
            <person name="Inoue J."/>
            <person name="Oshima K."/>
            <person name="Suda W."/>
            <person name="Sakamoto M."/>
            <person name="Iino T."/>
            <person name="Noda S."/>
            <person name="Hongoh Y."/>
            <person name="Hattori M."/>
            <person name="Ohkuma M."/>
        </authorList>
    </citation>
    <scope>NUCLEOTIDE SEQUENCE [LARGE SCALE GENOMIC DNA]</scope>
    <source>
        <strain evidence="4">JCM 15548</strain>
    </source>
</reference>
<dbReference type="Pfam" id="PF04773">
    <property type="entry name" value="FecR"/>
    <property type="match status" value="1"/>
</dbReference>
<dbReference type="AlphaFoldDB" id="A0A0E9LRH8"/>
<dbReference type="InterPro" id="IPR012373">
    <property type="entry name" value="Ferrdict_sens_TM"/>
</dbReference>
<evidence type="ECO:0000259" key="2">
    <source>
        <dbReference type="Pfam" id="PF04773"/>
    </source>
</evidence>
<dbReference type="Gene3D" id="3.55.50.30">
    <property type="match status" value="1"/>
</dbReference>
<dbReference type="OrthoDB" id="1097347at2"/>
<keyword evidence="1" id="KW-0472">Membrane</keyword>
<keyword evidence="1" id="KW-1133">Transmembrane helix</keyword>
<sequence>MNNEDKIKKWLAGELSESETSDFESTEEFAKIDKLMKAVNTFKAPGYDVLNEYSKLSDNVLHSKRTISLFERMKPVLKIAAIFIVALTIGYFSFNQINSTSENQGWIAEQSEVYLPDSSFVAINSGSKIKFSEKKWSKERNVELNGEAFFKVKKGSQFNVITEQGMVTVLGTEFDVKARENYYEVTCYSGLVRVKTEQSEVVLKPKSVYRVIEGTEQQYTISDKATPSWLQGESNFKSVPFSFVIKELERQYQIKVETGNTDINQLFSGSFSHNNLSIALESITIPLNLYYEINENKIVIGLEE</sequence>
<dbReference type="Proteomes" id="UP000032900">
    <property type="component" value="Unassembled WGS sequence"/>
</dbReference>
<dbReference type="Pfam" id="PF16344">
    <property type="entry name" value="FecR_C"/>
    <property type="match status" value="1"/>
</dbReference>
<name>A0A0E9LRH8_9BACT</name>
<evidence type="ECO:0000313" key="4">
    <source>
        <dbReference type="EMBL" id="GAO27756.1"/>
    </source>
</evidence>
<keyword evidence="5" id="KW-1185">Reference proteome</keyword>
<accession>A0A0E9LRH8</accession>
<protein>
    <submittedName>
        <fullName evidence="4">Putative anti-sigma factor</fullName>
    </submittedName>
</protein>
<comment type="caution">
    <text evidence="4">The sequence shown here is derived from an EMBL/GenBank/DDBJ whole genome shotgun (WGS) entry which is preliminary data.</text>
</comment>
<evidence type="ECO:0000259" key="3">
    <source>
        <dbReference type="Pfam" id="PF16344"/>
    </source>
</evidence>
<dbReference type="EMBL" id="BAZW01000094">
    <property type="protein sequence ID" value="GAO27756.1"/>
    <property type="molecule type" value="Genomic_DNA"/>
</dbReference>
<dbReference type="PANTHER" id="PTHR30273:SF2">
    <property type="entry name" value="PROTEIN FECR"/>
    <property type="match status" value="1"/>
</dbReference>
<evidence type="ECO:0000313" key="5">
    <source>
        <dbReference type="Proteomes" id="UP000032900"/>
    </source>
</evidence>